<evidence type="ECO:0000313" key="1">
    <source>
        <dbReference type="EMBL" id="KAI6085103.1"/>
    </source>
</evidence>
<gene>
    <name evidence="1" type="ORF">F4821DRAFT_161903</name>
</gene>
<name>A0ACC0CXT7_9PEZI</name>
<accession>A0ACC0CXT7</accession>
<keyword evidence="2" id="KW-1185">Reference proteome</keyword>
<protein>
    <submittedName>
        <fullName evidence="1">Origin recognition complex subunit 5 C-terminus-domain-containing protein</fullName>
    </submittedName>
</protein>
<sequence>MNEMDSIFELPDDLLATLIESFPCRDAQIRALATLLYPRAAPCRNLIIHGTEATGKTAITTGLLEALQSATDDGPPLKYAIVKSAECVTARHLFERTVGSVVDALEWEGTASVGRCETLAALTVELTRMLKENVEQEQENNSRRFVLVFDGIDRQREAPPTLLPALARLSEIIPNLTTVFILTTPTPSLLRVSSTPQLYFPPYTKTDFIAILSRPPYAPPPLPNTTPQETVDLWTRYAAAVHDALAKPASRSLPGLSRACAALWPRFTAPVAAGTHRAREFSKLLVAARAYFQDEGVLEPGIVLSGHSRDANTNGSVFAAASTTNGSNGHAPAKKGREETKATKDLATLLPPTARLLLVAAYLASHNAPRHDQTLFSTWHTGRRRRGGGGGGATGAIRASKRTKHRKIARKLLGPSAFVLERMVAIYAATRREWDSDGGEEGVVGVGVDGDVGMAISTLASLRLLVRVGGTGGGDTMDRGGKWRVGVGWEVIRGVGRSMGVEVEEWLIE</sequence>
<organism evidence="1 2">
    <name type="scientific">Hypoxylon rubiginosum</name>
    <dbReference type="NCBI Taxonomy" id="110542"/>
    <lineage>
        <taxon>Eukaryota</taxon>
        <taxon>Fungi</taxon>
        <taxon>Dikarya</taxon>
        <taxon>Ascomycota</taxon>
        <taxon>Pezizomycotina</taxon>
        <taxon>Sordariomycetes</taxon>
        <taxon>Xylariomycetidae</taxon>
        <taxon>Xylariales</taxon>
        <taxon>Hypoxylaceae</taxon>
        <taxon>Hypoxylon</taxon>
    </lineage>
</organism>
<proteinExistence type="predicted"/>
<dbReference type="Proteomes" id="UP001497680">
    <property type="component" value="Unassembled WGS sequence"/>
</dbReference>
<comment type="caution">
    <text evidence="1">The sequence shown here is derived from an EMBL/GenBank/DDBJ whole genome shotgun (WGS) entry which is preliminary data.</text>
</comment>
<evidence type="ECO:0000313" key="2">
    <source>
        <dbReference type="Proteomes" id="UP001497680"/>
    </source>
</evidence>
<reference evidence="1 2" key="1">
    <citation type="journal article" date="2022" name="New Phytol.">
        <title>Ecological generalism drives hyperdiversity of secondary metabolite gene clusters in xylarialean endophytes.</title>
        <authorList>
            <person name="Franco M.E.E."/>
            <person name="Wisecaver J.H."/>
            <person name="Arnold A.E."/>
            <person name="Ju Y.M."/>
            <person name="Slot J.C."/>
            <person name="Ahrendt S."/>
            <person name="Moore L.P."/>
            <person name="Eastman K.E."/>
            <person name="Scott K."/>
            <person name="Konkel Z."/>
            <person name="Mondo S.J."/>
            <person name="Kuo A."/>
            <person name="Hayes R.D."/>
            <person name="Haridas S."/>
            <person name="Andreopoulos B."/>
            <person name="Riley R."/>
            <person name="LaButti K."/>
            <person name="Pangilinan J."/>
            <person name="Lipzen A."/>
            <person name="Amirebrahimi M."/>
            <person name="Yan J."/>
            <person name="Adam C."/>
            <person name="Keymanesh K."/>
            <person name="Ng V."/>
            <person name="Louie K."/>
            <person name="Northen T."/>
            <person name="Drula E."/>
            <person name="Henrissat B."/>
            <person name="Hsieh H.M."/>
            <person name="Youens-Clark K."/>
            <person name="Lutzoni F."/>
            <person name="Miadlikowska J."/>
            <person name="Eastwood D.C."/>
            <person name="Hamelin R.C."/>
            <person name="Grigoriev I.V."/>
            <person name="U'Ren J.M."/>
        </authorList>
    </citation>
    <scope>NUCLEOTIDE SEQUENCE [LARGE SCALE GENOMIC DNA]</scope>
    <source>
        <strain evidence="1 2">ER1909</strain>
    </source>
</reference>
<dbReference type="EMBL" id="MU394329">
    <property type="protein sequence ID" value="KAI6085103.1"/>
    <property type="molecule type" value="Genomic_DNA"/>
</dbReference>